<keyword evidence="3" id="KW-1185">Reference proteome</keyword>
<dbReference type="PROSITE" id="PS50011">
    <property type="entry name" value="PROTEIN_KINASE_DOM"/>
    <property type="match status" value="1"/>
</dbReference>
<dbReference type="Gene3D" id="1.10.510.10">
    <property type="entry name" value="Transferase(Phosphotransferase) domain 1"/>
    <property type="match status" value="1"/>
</dbReference>
<proteinExistence type="predicted"/>
<dbReference type="InterPro" id="IPR000719">
    <property type="entry name" value="Prot_kinase_dom"/>
</dbReference>
<reference evidence="3" key="1">
    <citation type="journal article" date="2019" name="Int. J. Syst. Evol. Microbiol.">
        <title>The Global Catalogue of Microorganisms (GCM) 10K type strain sequencing project: providing services to taxonomists for standard genome sequencing and annotation.</title>
        <authorList>
            <consortium name="The Broad Institute Genomics Platform"/>
            <consortium name="The Broad Institute Genome Sequencing Center for Infectious Disease"/>
            <person name="Wu L."/>
            <person name="Ma J."/>
        </authorList>
    </citation>
    <scope>NUCLEOTIDE SEQUENCE [LARGE SCALE GENOMIC DNA]</scope>
    <source>
        <strain evidence="3">CGMCC 4.7152</strain>
    </source>
</reference>
<comment type="caution">
    <text evidence="2">The sequence shown here is derived from an EMBL/GenBank/DDBJ whole genome shotgun (WGS) entry which is preliminary data.</text>
</comment>
<organism evidence="2 3">
    <name type="scientific">Dactylosporangium cerinum</name>
    <dbReference type="NCBI Taxonomy" id="1434730"/>
    <lineage>
        <taxon>Bacteria</taxon>
        <taxon>Bacillati</taxon>
        <taxon>Actinomycetota</taxon>
        <taxon>Actinomycetes</taxon>
        <taxon>Micromonosporales</taxon>
        <taxon>Micromonosporaceae</taxon>
        <taxon>Dactylosporangium</taxon>
    </lineage>
</organism>
<evidence type="ECO:0000313" key="2">
    <source>
        <dbReference type="EMBL" id="MFC4998430.1"/>
    </source>
</evidence>
<accession>A0ABV9VSI9</accession>
<dbReference type="Proteomes" id="UP001595912">
    <property type="component" value="Unassembled WGS sequence"/>
</dbReference>
<dbReference type="SUPFAM" id="SSF56112">
    <property type="entry name" value="Protein kinase-like (PK-like)"/>
    <property type="match status" value="1"/>
</dbReference>
<dbReference type="RefSeq" id="WP_380114679.1">
    <property type="nucleotide sequence ID" value="NZ_JBHSIU010000011.1"/>
</dbReference>
<evidence type="ECO:0000259" key="1">
    <source>
        <dbReference type="PROSITE" id="PS50011"/>
    </source>
</evidence>
<feature type="domain" description="Protein kinase" evidence="1">
    <location>
        <begin position="17"/>
        <end position="305"/>
    </location>
</feature>
<evidence type="ECO:0000313" key="3">
    <source>
        <dbReference type="Proteomes" id="UP001595912"/>
    </source>
</evidence>
<name>A0ABV9VSI9_9ACTN</name>
<sequence length="463" mass="49830">MALSGAPARWETDGGPVEVAREIGSSGQSTRYETSDRALLVVLHPRDAGHAERLAQRLSSVRRLDLTGLPLSRPYRLLRRPQIGYTTDPITGLVPLGNLLSPATAANFVVWYAATGGLQRRLRLLARVAAAIARLHDHGLAYGDPAPTNILVPADETTTTGQAAADEPVWLTDVHGVTLDAEMRMPPDVTVGYAAPDVLSGRHGVSSLSDAFAFAVLAFHVLAATHPFLGDAVYDHDRLLRDKGYTGLLPWVEHTTNGSNRCRYGVPREWVLTPALRTLFEEAFEGGLWNPSARPTVGQWRDALFTAAGTTLVCERCRNGFYGAGAACPWCGDTAPPALRGRVHLDLCDDRGAALSRVTQTDDVTVQRDRVTPVAAGLVTFDSGDPMRPVAALRFERGGALTVYNRWNRPLWVVAPGGAPQLVVEPSADSAIPSAGDGRWELHFGPAMLTHRLIEFVPVAGTA</sequence>
<protein>
    <recommendedName>
        <fullName evidence="1">Protein kinase domain-containing protein</fullName>
    </recommendedName>
</protein>
<dbReference type="EMBL" id="JBHSIU010000011">
    <property type="protein sequence ID" value="MFC4998430.1"/>
    <property type="molecule type" value="Genomic_DNA"/>
</dbReference>
<dbReference type="InterPro" id="IPR011009">
    <property type="entry name" value="Kinase-like_dom_sf"/>
</dbReference>
<gene>
    <name evidence="2" type="ORF">ACFPIJ_11355</name>
</gene>